<protein>
    <submittedName>
        <fullName evidence="2">Nucleotidyltransferase domain-containing protein</fullName>
    </submittedName>
</protein>
<dbReference type="InterPro" id="IPR043519">
    <property type="entry name" value="NT_sf"/>
</dbReference>
<dbReference type="Proteomes" id="UP000680185">
    <property type="component" value="Unassembled WGS sequence"/>
</dbReference>
<dbReference type="GO" id="GO:0016740">
    <property type="term" value="F:transferase activity"/>
    <property type="evidence" value="ECO:0007669"/>
    <property type="project" value="UniProtKB-KW"/>
</dbReference>
<dbReference type="EMBL" id="JAGVWB010000019">
    <property type="protein sequence ID" value="MBS3058337.1"/>
    <property type="molecule type" value="Genomic_DNA"/>
</dbReference>
<dbReference type="AlphaFoldDB" id="A0A7J4KSM2"/>
<organism evidence="2 4">
    <name type="scientific">Candidatus Iainarchaeum sp</name>
    <dbReference type="NCBI Taxonomy" id="3101447"/>
    <lineage>
        <taxon>Archaea</taxon>
        <taxon>Candidatus Iainarchaeota</taxon>
        <taxon>Candidatus Iainarchaeia</taxon>
        <taxon>Candidatus Iainarchaeales</taxon>
        <taxon>Candidatus Iainarchaeaceae</taxon>
        <taxon>Candidatus Iainarchaeum</taxon>
    </lineage>
</organism>
<keyword evidence="2" id="KW-0808">Transferase</keyword>
<gene>
    <name evidence="2" type="ORF">HA227_01895</name>
    <name evidence="3" type="ORF">J4478_02960</name>
</gene>
<reference evidence="2" key="1">
    <citation type="journal article" date="2020" name="bioRxiv">
        <title>A rank-normalized archaeal taxonomy based on genome phylogeny resolves widespread incomplete and uneven classifications.</title>
        <authorList>
            <person name="Rinke C."/>
            <person name="Chuvochina M."/>
            <person name="Mussig A.J."/>
            <person name="Chaumeil P.-A."/>
            <person name="Waite D.W."/>
            <person name="Whitman W.B."/>
            <person name="Parks D.H."/>
            <person name="Hugenholtz P."/>
        </authorList>
    </citation>
    <scope>NUCLEOTIDE SEQUENCE</scope>
    <source>
        <strain evidence="2">UBA10036</strain>
    </source>
</reference>
<reference evidence="3" key="3">
    <citation type="submission" date="2021-05" db="EMBL/GenBank/DDBJ databases">
        <title>Protein family content uncovers lineage relationships and bacterial pathway maintenance mechanisms in DPANN archaea.</title>
        <authorList>
            <person name="Castelle C.J."/>
            <person name="Meheust R."/>
            <person name="Jaffe A.L."/>
            <person name="Seitz K."/>
            <person name="Gong X."/>
            <person name="Baker B.J."/>
            <person name="Banfield J.F."/>
        </authorList>
    </citation>
    <scope>NUCLEOTIDE SEQUENCE</scope>
    <source>
        <strain evidence="3">RIFCSPLOWO2_01_FULL_43_13</strain>
    </source>
</reference>
<dbReference type="CDD" id="cd05403">
    <property type="entry name" value="NT_KNTase_like"/>
    <property type="match status" value="1"/>
</dbReference>
<dbReference type="Proteomes" id="UP000527315">
    <property type="component" value="Unassembled WGS sequence"/>
</dbReference>
<evidence type="ECO:0000313" key="2">
    <source>
        <dbReference type="EMBL" id="HIH32983.1"/>
    </source>
</evidence>
<proteinExistence type="predicted"/>
<dbReference type="EMBL" id="DUFJ01000049">
    <property type="protein sequence ID" value="HIH32983.1"/>
    <property type="molecule type" value="Genomic_DNA"/>
</dbReference>
<accession>A0A7J4KSM2</accession>
<name>A0A7J4KSM2_9ARCH</name>
<evidence type="ECO:0000313" key="4">
    <source>
        <dbReference type="Proteomes" id="UP000527315"/>
    </source>
</evidence>
<comment type="caution">
    <text evidence="2">The sequence shown here is derived from an EMBL/GenBank/DDBJ whole genome shotgun (WGS) entry which is preliminary data.</text>
</comment>
<feature type="domain" description="Polymerase beta nucleotidyltransferase" evidence="1">
    <location>
        <begin position="90"/>
        <end position="167"/>
    </location>
</feature>
<reference evidence="3" key="2">
    <citation type="submission" date="2021-03" db="EMBL/GenBank/DDBJ databases">
        <authorList>
            <person name="Jaffe A."/>
        </authorList>
    </citation>
    <scope>NUCLEOTIDE SEQUENCE</scope>
    <source>
        <strain evidence="3">RIFCSPLOWO2_01_FULL_43_13</strain>
    </source>
</reference>
<dbReference type="InterPro" id="IPR052548">
    <property type="entry name" value="Type_VII_TA_antitoxin"/>
</dbReference>
<dbReference type="SUPFAM" id="SSF81301">
    <property type="entry name" value="Nucleotidyltransferase"/>
    <property type="match status" value="1"/>
</dbReference>
<sequence length="182" mass="20372">MLEKYALIKAIQALTAKPAKSFSVRGLAAEARLSPGAARTALDFMRKKGIASLKVVGKTFQYRANLESPFCRQWKILFNLEELVDAKIAEEIANKIPQVHCILLYGSFAKGTNDEKSDIDLLVVAQGKSKADLGFANKFKREANISILSLQEWKRKALEDKVFYENVIYDSIVLHGERPVVL</sequence>
<dbReference type="PANTHER" id="PTHR33933">
    <property type="entry name" value="NUCLEOTIDYLTRANSFERASE"/>
    <property type="match status" value="1"/>
</dbReference>
<evidence type="ECO:0000259" key="1">
    <source>
        <dbReference type="Pfam" id="PF18765"/>
    </source>
</evidence>
<dbReference type="Pfam" id="PF18765">
    <property type="entry name" value="Polbeta"/>
    <property type="match status" value="1"/>
</dbReference>
<evidence type="ECO:0000313" key="3">
    <source>
        <dbReference type="EMBL" id="MBS3058337.1"/>
    </source>
</evidence>
<dbReference type="PANTHER" id="PTHR33933:SF1">
    <property type="entry name" value="PROTEIN ADENYLYLTRANSFERASE MNTA-RELATED"/>
    <property type="match status" value="1"/>
</dbReference>
<dbReference type="InterPro" id="IPR041633">
    <property type="entry name" value="Polbeta"/>
</dbReference>
<dbReference type="Gene3D" id="3.30.460.10">
    <property type="entry name" value="Beta Polymerase, domain 2"/>
    <property type="match status" value="1"/>
</dbReference>